<name>A0A4Q1K8V1_9FLAO</name>
<dbReference type="EMBL" id="SBKN01000006">
    <property type="protein sequence ID" value="RXR21865.1"/>
    <property type="molecule type" value="Genomic_DNA"/>
</dbReference>
<evidence type="ECO:0000259" key="1">
    <source>
        <dbReference type="Pfam" id="PF00535"/>
    </source>
</evidence>
<comment type="caution">
    <text evidence="2">The sequence shown here is derived from an EMBL/GenBank/DDBJ whole genome shotgun (WGS) entry which is preliminary data.</text>
</comment>
<sequence length="305" mass="36653">MKKFALLFTTKNRKEDLDFTLKKIGYLLERPDVECLVCDDASEDGTTDFLAQQYPNIQRLRNETTQGLIYSRNRLMAATQAEYAISLDDDLHFITQNPLEKIETYFQNHPECSVLSFRIFWAKYEPDSTATQQQPHRVKSFAGGAHVWRVSDWHKIPPYPEWFFFYGEEDFASYHLYKINKQVHYFPEILVNHRVDLLARKKNADYQVRIRRSLRSGWYLYFLFYPKRIIPNRLAYTFWVQFSKRTLKGDWKATLAIFQALSDVIRNFGKLMKHSNRFSREEYRNYFNLPETKLYWKPSDENHDK</sequence>
<dbReference type="GO" id="GO:0016740">
    <property type="term" value="F:transferase activity"/>
    <property type="evidence" value="ECO:0007669"/>
    <property type="project" value="UniProtKB-KW"/>
</dbReference>
<evidence type="ECO:0000313" key="3">
    <source>
        <dbReference type="Proteomes" id="UP000289857"/>
    </source>
</evidence>
<dbReference type="RefSeq" id="WP_129461839.1">
    <property type="nucleotide sequence ID" value="NZ_SBKN01000006.1"/>
</dbReference>
<keyword evidence="2" id="KW-0808">Transferase</keyword>
<dbReference type="AlphaFoldDB" id="A0A4Q1K8V1"/>
<dbReference type="InterPro" id="IPR029044">
    <property type="entry name" value="Nucleotide-diphossugar_trans"/>
</dbReference>
<dbReference type="Proteomes" id="UP000289857">
    <property type="component" value="Unassembled WGS sequence"/>
</dbReference>
<organism evidence="2 3">
    <name type="scientific">Flavobacterium stagni</name>
    <dbReference type="NCBI Taxonomy" id="2506421"/>
    <lineage>
        <taxon>Bacteria</taxon>
        <taxon>Pseudomonadati</taxon>
        <taxon>Bacteroidota</taxon>
        <taxon>Flavobacteriia</taxon>
        <taxon>Flavobacteriales</taxon>
        <taxon>Flavobacteriaceae</taxon>
        <taxon>Flavobacterium</taxon>
    </lineage>
</organism>
<dbReference type="Pfam" id="PF00535">
    <property type="entry name" value="Glycos_transf_2"/>
    <property type="match status" value="1"/>
</dbReference>
<proteinExistence type="predicted"/>
<dbReference type="Gene3D" id="3.90.550.10">
    <property type="entry name" value="Spore Coat Polysaccharide Biosynthesis Protein SpsA, Chain A"/>
    <property type="match status" value="1"/>
</dbReference>
<feature type="domain" description="Glycosyltransferase 2-like" evidence="1">
    <location>
        <begin position="9"/>
        <end position="117"/>
    </location>
</feature>
<dbReference type="SUPFAM" id="SSF53448">
    <property type="entry name" value="Nucleotide-diphospho-sugar transferases"/>
    <property type="match status" value="1"/>
</dbReference>
<reference evidence="3" key="1">
    <citation type="submission" date="2019-01" db="EMBL/GenBank/DDBJ databases">
        <title>Cytophagaceae bacterium strain CAR-16.</title>
        <authorList>
            <person name="Chen W.-M."/>
        </authorList>
    </citation>
    <scope>NUCLEOTIDE SEQUENCE [LARGE SCALE GENOMIC DNA]</scope>
    <source>
        <strain evidence="3">WWJ-16</strain>
    </source>
</reference>
<dbReference type="InterPro" id="IPR001173">
    <property type="entry name" value="Glyco_trans_2-like"/>
</dbReference>
<accession>A0A4Q1K8V1</accession>
<keyword evidence="3" id="KW-1185">Reference proteome</keyword>
<dbReference type="OrthoDB" id="1143197at2"/>
<gene>
    <name evidence="2" type="ORF">EQG61_10295</name>
</gene>
<evidence type="ECO:0000313" key="2">
    <source>
        <dbReference type="EMBL" id="RXR21865.1"/>
    </source>
</evidence>
<protein>
    <submittedName>
        <fullName evidence="2">Glycosyltransferase</fullName>
    </submittedName>
</protein>